<evidence type="ECO:0000256" key="12">
    <source>
        <dbReference type="ARBA" id="ARBA00022989"/>
    </source>
</evidence>
<dbReference type="InterPro" id="IPR008972">
    <property type="entry name" value="Cupredoxin"/>
</dbReference>
<dbReference type="Pfam" id="PF00116">
    <property type="entry name" value="COX2"/>
    <property type="match status" value="1"/>
</dbReference>
<feature type="domain" description="Cytochrome oxidase subunit II transmembrane region profile" evidence="19">
    <location>
        <begin position="1"/>
        <end position="91"/>
    </location>
</feature>
<dbReference type="InterPro" id="IPR002429">
    <property type="entry name" value="CcO_II-like_C"/>
</dbReference>
<keyword evidence="16 20" id="KW-0496">Mitochondrion</keyword>
<dbReference type="NCBIfam" id="TIGR02866">
    <property type="entry name" value="CoxB"/>
    <property type="match status" value="1"/>
</dbReference>
<keyword evidence="11 16" id="KW-0249">Electron transport</keyword>
<comment type="cofactor">
    <cofactor evidence="16">
        <name>Cu cation</name>
        <dbReference type="ChEBI" id="CHEBI:23378"/>
    </cofactor>
    <text evidence="16">Binds a copper A center.</text>
</comment>
<keyword evidence="4 16" id="KW-0813">Transport</keyword>
<evidence type="ECO:0000256" key="5">
    <source>
        <dbReference type="ARBA" id="ARBA00022660"/>
    </source>
</evidence>
<dbReference type="InterPro" id="IPR036257">
    <property type="entry name" value="Cyt_c_oxidase_su2_TM_sf"/>
</dbReference>
<dbReference type="SUPFAM" id="SSF49503">
    <property type="entry name" value="Cupredoxins"/>
    <property type="match status" value="1"/>
</dbReference>
<dbReference type="GO" id="GO:0004129">
    <property type="term" value="F:cytochrome-c oxidase activity"/>
    <property type="evidence" value="ECO:0007669"/>
    <property type="project" value="UniProtKB-EC"/>
</dbReference>
<dbReference type="PRINTS" id="PR01166">
    <property type="entry name" value="CYCOXIDASEII"/>
</dbReference>
<evidence type="ECO:0000256" key="6">
    <source>
        <dbReference type="ARBA" id="ARBA00022692"/>
    </source>
</evidence>
<comment type="similarity">
    <text evidence="2 16">Belongs to the cytochrome c oxidase subunit 2 family.</text>
</comment>
<dbReference type="GO" id="GO:0005743">
    <property type="term" value="C:mitochondrial inner membrane"/>
    <property type="evidence" value="ECO:0007669"/>
    <property type="project" value="UniProtKB-SubCell"/>
</dbReference>
<evidence type="ECO:0000256" key="9">
    <source>
        <dbReference type="ARBA" id="ARBA00022842"/>
    </source>
</evidence>
<keyword evidence="13 16" id="KW-0186">Copper</keyword>
<name>A0A1W5YQC5_9ANNE</name>
<dbReference type="PROSITE" id="PS00078">
    <property type="entry name" value="COX2"/>
    <property type="match status" value="1"/>
</dbReference>
<comment type="subcellular location">
    <subcellularLocation>
        <location evidence="1 16">Mitochondrion inner membrane</location>
        <topology evidence="1 16">Multi-pass membrane protein</topology>
    </subcellularLocation>
</comment>
<evidence type="ECO:0000256" key="8">
    <source>
        <dbReference type="ARBA" id="ARBA00022792"/>
    </source>
</evidence>
<dbReference type="GO" id="GO:0042773">
    <property type="term" value="P:ATP synthesis coupled electron transport"/>
    <property type="evidence" value="ECO:0007669"/>
    <property type="project" value="TreeGrafter"/>
</dbReference>
<comment type="catalytic activity">
    <reaction evidence="15">
        <text>4 Fe(II)-[cytochrome c] + O2 + 8 H(+)(in) = 4 Fe(III)-[cytochrome c] + 2 H2O + 4 H(+)(out)</text>
        <dbReference type="Rhea" id="RHEA:11436"/>
        <dbReference type="Rhea" id="RHEA-COMP:10350"/>
        <dbReference type="Rhea" id="RHEA-COMP:14399"/>
        <dbReference type="ChEBI" id="CHEBI:15377"/>
        <dbReference type="ChEBI" id="CHEBI:15378"/>
        <dbReference type="ChEBI" id="CHEBI:15379"/>
        <dbReference type="ChEBI" id="CHEBI:29033"/>
        <dbReference type="ChEBI" id="CHEBI:29034"/>
        <dbReference type="EC" id="7.1.1.9"/>
    </reaction>
    <physiologicalReaction direction="left-to-right" evidence="15">
        <dbReference type="Rhea" id="RHEA:11437"/>
    </physiologicalReaction>
</comment>
<keyword evidence="5 16" id="KW-0679">Respiratory chain</keyword>
<evidence type="ECO:0000256" key="13">
    <source>
        <dbReference type="ARBA" id="ARBA00023008"/>
    </source>
</evidence>
<evidence type="ECO:0000256" key="3">
    <source>
        <dbReference type="ARBA" id="ARBA00015946"/>
    </source>
</evidence>
<dbReference type="CDD" id="cd13912">
    <property type="entry name" value="CcO_II_C"/>
    <property type="match status" value="1"/>
</dbReference>
<keyword evidence="9" id="KW-0460">Magnesium</keyword>
<organism evidence="20">
    <name type="scientific">Phascolosoma sp. MZK-2017</name>
    <dbReference type="NCBI Taxonomy" id="1979532"/>
    <lineage>
        <taxon>Eukaryota</taxon>
        <taxon>Metazoa</taxon>
        <taxon>Spiralia</taxon>
        <taxon>Lophotrochozoa</taxon>
        <taxon>Annelida</taxon>
        <taxon>Sipuncula</taxon>
        <taxon>Phascolosomatidea</taxon>
        <taxon>Phascolosomatiformes</taxon>
        <taxon>Phascolosomatidae</taxon>
        <taxon>Phascolosoma</taxon>
    </lineage>
</organism>
<evidence type="ECO:0000256" key="11">
    <source>
        <dbReference type="ARBA" id="ARBA00022982"/>
    </source>
</evidence>
<evidence type="ECO:0000256" key="7">
    <source>
        <dbReference type="ARBA" id="ARBA00022723"/>
    </source>
</evidence>
<feature type="transmembrane region" description="Helical" evidence="17">
    <location>
        <begin position="67"/>
        <end position="85"/>
    </location>
</feature>
<dbReference type="FunFam" id="2.60.40.420:FF:000001">
    <property type="entry name" value="Cytochrome c oxidase subunit 2"/>
    <property type="match status" value="1"/>
</dbReference>
<dbReference type="Gene3D" id="1.10.287.90">
    <property type="match status" value="1"/>
</dbReference>
<keyword evidence="6 16" id="KW-0812">Transmembrane</keyword>
<comment type="function">
    <text evidence="16">Component of the cytochrome c oxidase, the last enzyme in the mitochondrial electron transport chain which drives oxidative phosphorylation. The respiratory chain contains 3 multisubunit complexes succinate dehydrogenase (complex II, CII), ubiquinol-cytochrome c oxidoreductase (cytochrome b-c1 complex, complex III, CIII) and cytochrome c oxidase (complex IV, CIV), that cooperate to transfer electrons derived from NADH and succinate to molecular oxygen, creating an electrochemical gradient over the inner membrane that drives transmembrane transport and the ATP synthase. Cytochrome c oxidase is the component of the respiratory chain that catalyzes the reduction of oxygen to water. Electrons originating from reduced cytochrome c in the intermembrane space (IMS) are transferred via the dinuclear copper A center (CU(A)) of subunit 2 and heme A of subunit 1 to the active site in subunit 1, a binuclear center (BNC) formed by heme A3 and copper B (CU(B)). The BNC reduces molecular oxygen to 2 water molecules using 4 electrons from cytochrome c in the IMS and 4 protons from the mitochondrial matrix.</text>
</comment>
<dbReference type="InterPro" id="IPR011759">
    <property type="entry name" value="Cyt_c_oxidase_su2_TM_dom"/>
</dbReference>
<evidence type="ECO:0000256" key="17">
    <source>
        <dbReference type="SAM" id="Phobius"/>
    </source>
</evidence>
<keyword evidence="10" id="KW-1278">Translocase</keyword>
<dbReference type="AlphaFoldDB" id="A0A1W5YQC5"/>
<dbReference type="EMBL" id="KX814447">
    <property type="protein sequence ID" value="ARI47096.1"/>
    <property type="molecule type" value="Genomic_DNA"/>
</dbReference>
<dbReference type="PROSITE" id="PS50857">
    <property type="entry name" value="COX2_CUA"/>
    <property type="match status" value="1"/>
</dbReference>
<dbReference type="GO" id="GO:0016491">
    <property type="term" value="F:oxidoreductase activity"/>
    <property type="evidence" value="ECO:0007669"/>
    <property type="project" value="InterPro"/>
</dbReference>
<dbReference type="SUPFAM" id="SSF81464">
    <property type="entry name" value="Cytochrome c oxidase subunit II-like, transmembrane region"/>
    <property type="match status" value="1"/>
</dbReference>
<protein>
    <recommendedName>
        <fullName evidence="3 16">Cytochrome c oxidase subunit 2</fullName>
    </recommendedName>
</protein>
<feature type="domain" description="Cytochrome oxidase subunit II copper A binding" evidence="18">
    <location>
        <begin position="92"/>
        <end position="226"/>
    </location>
</feature>
<dbReference type="Pfam" id="PF02790">
    <property type="entry name" value="COX2_TM"/>
    <property type="match status" value="1"/>
</dbReference>
<keyword evidence="14 16" id="KW-0472">Membrane</keyword>
<dbReference type="GO" id="GO:0005507">
    <property type="term" value="F:copper ion binding"/>
    <property type="evidence" value="ECO:0007669"/>
    <property type="project" value="InterPro"/>
</dbReference>
<dbReference type="InterPro" id="IPR014222">
    <property type="entry name" value="Cyt_c_oxidase_su2"/>
</dbReference>
<evidence type="ECO:0000259" key="18">
    <source>
        <dbReference type="PROSITE" id="PS50857"/>
    </source>
</evidence>
<evidence type="ECO:0000256" key="14">
    <source>
        <dbReference type="ARBA" id="ARBA00023136"/>
    </source>
</evidence>
<evidence type="ECO:0000256" key="15">
    <source>
        <dbReference type="ARBA" id="ARBA00049512"/>
    </source>
</evidence>
<geneLocation type="mitochondrion" evidence="20"/>
<evidence type="ECO:0000313" key="20">
    <source>
        <dbReference type="EMBL" id="ARI47096.1"/>
    </source>
</evidence>
<dbReference type="PANTHER" id="PTHR22888:SF9">
    <property type="entry name" value="CYTOCHROME C OXIDASE SUBUNIT 2"/>
    <property type="match status" value="1"/>
</dbReference>
<evidence type="ECO:0000256" key="1">
    <source>
        <dbReference type="ARBA" id="ARBA00004448"/>
    </source>
</evidence>
<keyword evidence="8 16" id="KW-0999">Mitochondrion inner membrane</keyword>
<dbReference type="InterPro" id="IPR001505">
    <property type="entry name" value="Copper_CuA"/>
</dbReference>
<evidence type="ECO:0000256" key="2">
    <source>
        <dbReference type="ARBA" id="ARBA00007866"/>
    </source>
</evidence>
<evidence type="ECO:0000256" key="4">
    <source>
        <dbReference type="ARBA" id="ARBA00022448"/>
    </source>
</evidence>
<dbReference type="Gene3D" id="2.60.40.420">
    <property type="entry name" value="Cupredoxins - blue copper proteins"/>
    <property type="match status" value="1"/>
</dbReference>
<feature type="transmembrane region" description="Helical" evidence="17">
    <location>
        <begin position="27"/>
        <end position="47"/>
    </location>
</feature>
<dbReference type="InterPro" id="IPR045187">
    <property type="entry name" value="CcO_II"/>
</dbReference>
<dbReference type="PANTHER" id="PTHR22888">
    <property type="entry name" value="CYTOCHROME C OXIDASE, SUBUNIT II"/>
    <property type="match status" value="1"/>
</dbReference>
<evidence type="ECO:0000256" key="10">
    <source>
        <dbReference type="ARBA" id="ARBA00022967"/>
    </source>
</evidence>
<dbReference type="PROSITE" id="PS50999">
    <property type="entry name" value="COX2_TM"/>
    <property type="match status" value="1"/>
</dbReference>
<evidence type="ECO:0000259" key="19">
    <source>
        <dbReference type="PROSITE" id="PS50999"/>
    </source>
</evidence>
<evidence type="ECO:0000256" key="16">
    <source>
        <dbReference type="RuleBase" id="RU000457"/>
    </source>
</evidence>
<keyword evidence="7 16" id="KW-0479">Metal-binding</keyword>
<sequence length="226" mass="25337">MPFWGQLGFQDAASPIMVQLIQFHDHAMTILVMIMTFVAFTLASLMMNSFTVKTISENHQVETIWTIVPGIILLSLALPSLRLLYLMDEVMTPALTVKAIGNQWYWSYEYTDFTDLGGDSYMLPTEDLTEQTPFRLLEVDNRLVLPCNTNIRMLVTASDVMHSWTVPSLGVKADAVPGRLNQLGLMINTPGIFYGQCSEICGANHSFMPIALEARSPEDFMQMVTS</sequence>
<dbReference type="InterPro" id="IPR034210">
    <property type="entry name" value="CcO_II_C"/>
</dbReference>
<keyword evidence="12 17" id="KW-1133">Transmembrane helix</keyword>
<reference evidence="20" key="1">
    <citation type="submission" date="2016-09" db="EMBL/GenBank/DDBJ databases">
        <authorList>
            <person name="Capua I."/>
            <person name="De Benedictis P."/>
            <person name="Joannis T."/>
            <person name="Lombin L.H."/>
            <person name="Cattoli G."/>
        </authorList>
    </citation>
    <scope>NUCLEOTIDE SEQUENCE</scope>
</reference>
<proteinExistence type="inferred from homology"/>
<gene>
    <name evidence="20" type="primary">COX2</name>
</gene>
<accession>A0A1W5YQC5</accession>